<evidence type="ECO:0000256" key="1">
    <source>
        <dbReference type="SAM" id="Phobius"/>
    </source>
</evidence>
<keyword evidence="1" id="KW-1133">Transmembrane helix</keyword>
<dbReference type="OrthoDB" id="1179607at2"/>
<reference evidence="2 3" key="1">
    <citation type="submission" date="2018-05" db="EMBL/GenBank/DDBJ databases">
        <title>Marinilabilia rubrum sp. nov., isolated from saltern sediment.</title>
        <authorList>
            <person name="Zhang R."/>
        </authorList>
    </citation>
    <scope>NUCLEOTIDE SEQUENCE [LARGE SCALE GENOMIC DNA]</scope>
    <source>
        <strain evidence="2 3">WTE16</strain>
    </source>
</reference>
<dbReference type="EMBL" id="QEWP01000051">
    <property type="protein sequence ID" value="PWD97477.1"/>
    <property type="molecule type" value="Genomic_DNA"/>
</dbReference>
<evidence type="ECO:0000313" key="3">
    <source>
        <dbReference type="Proteomes" id="UP000244956"/>
    </source>
</evidence>
<proteinExistence type="predicted"/>
<keyword evidence="1" id="KW-0812">Transmembrane</keyword>
<dbReference type="Proteomes" id="UP000244956">
    <property type="component" value="Unassembled WGS sequence"/>
</dbReference>
<sequence length="123" mass="14223">MKLYAKCPKCKSEISFTKWVSDRIEFKKSNGEYISLTCKNCNKKTKFHIVNIEAKENKIAHFIALSVLLIGTSLLLIFLWDFLFLTINIYTIAGLLSILVVPSIIFGIITKNERKRVRLFNYS</sequence>
<feature type="transmembrane region" description="Helical" evidence="1">
    <location>
        <begin position="89"/>
        <end position="109"/>
    </location>
</feature>
<protein>
    <submittedName>
        <fullName evidence="2">Uncharacterized protein</fullName>
    </submittedName>
</protein>
<organism evidence="2 3">
    <name type="scientific">Marinilabilia rubra</name>
    <dbReference type="NCBI Taxonomy" id="2162893"/>
    <lineage>
        <taxon>Bacteria</taxon>
        <taxon>Pseudomonadati</taxon>
        <taxon>Bacteroidota</taxon>
        <taxon>Bacteroidia</taxon>
        <taxon>Marinilabiliales</taxon>
        <taxon>Marinilabiliaceae</taxon>
        <taxon>Marinilabilia</taxon>
    </lineage>
</organism>
<comment type="caution">
    <text evidence="2">The sequence shown here is derived from an EMBL/GenBank/DDBJ whole genome shotgun (WGS) entry which is preliminary data.</text>
</comment>
<keyword evidence="3" id="KW-1185">Reference proteome</keyword>
<feature type="transmembrane region" description="Helical" evidence="1">
    <location>
        <begin position="62"/>
        <end position="83"/>
    </location>
</feature>
<evidence type="ECO:0000313" key="2">
    <source>
        <dbReference type="EMBL" id="PWD97477.1"/>
    </source>
</evidence>
<keyword evidence="1" id="KW-0472">Membrane</keyword>
<name>A0A2U2B364_9BACT</name>
<accession>A0A2U2B364</accession>
<dbReference type="AlphaFoldDB" id="A0A2U2B364"/>
<gene>
    <name evidence="2" type="ORF">DDZ16_20570</name>
</gene>
<dbReference type="RefSeq" id="WP_109266360.1">
    <property type="nucleotide sequence ID" value="NZ_QEWP01000051.1"/>
</dbReference>